<dbReference type="Gene3D" id="3.40.50.10490">
    <property type="entry name" value="Glucose-6-phosphate isomerase like protein, domain 1"/>
    <property type="match status" value="2"/>
</dbReference>
<reference evidence="2 3" key="1">
    <citation type="submission" date="2024-12" db="EMBL/GenBank/DDBJ databases">
        <authorList>
            <person name="Lee Y."/>
        </authorList>
    </citation>
    <scope>NUCLEOTIDE SEQUENCE [LARGE SCALE GENOMIC DNA]</scope>
    <source>
        <strain evidence="2 3">03SUJ4</strain>
    </source>
</reference>
<evidence type="ECO:0000313" key="3">
    <source>
        <dbReference type="Proteomes" id="UP001634747"/>
    </source>
</evidence>
<organism evidence="2 3">
    <name type="scientific">Terriglobus aquaticus</name>
    <dbReference type="NCBI Taxonomy" id="940139"/>
    <lineage>
        <taxon>Bacteria</taxon>
        <taxon>Pseudomonadati</taxon>
        <taxon>Acidobacteriota</taxon>
        <taxon>Terriglobia</taxon>
        <taxon>Terriglobales</taxon>
        <taxon>Acidobacteriaceae</taxon>
        <taxon>Terriglobus</taxon>
    </lineage>
</organism>
<dbReference type="RefSeq" id="WP_263414031.1">
    <property type="nucleotide sequence ID" value="NZ_BAABBH010000001.1"/>
</dbReference>
<gene>
    <name evidence="2" type="ORF">ACK2TP_01385</name>
</gene>
<dbReference type="InterPro" id="IPR046348">
    <property type="entry name" value="SIS_dom_sf"/>
</dbReference>
<protein>
    <submittedName>
        <fullName evidence="2">SIS domain-containing protein</fullName>
        <ecNumber evidence="2">3.5.-.-</ecNumber>
    </submittedName>
</protein>
<feature type="domain" description="SIS" evidence="1">
    <location>
        <begin position="33"/>
        <end position="190"/>
    </location>
</feature>
<dbReference type="PROSITE" id="PS51464">
    <property type="entry name" value="SIS"/>
    <property type="match status" value="1"/>
</dbReference>
<dbReference type="GO" id="GO:0016787">
    <property type="term" value="F:hydrolase activity"/>
    <property type="evidence" value="ECO:0007669"/>
    <property type="project" value="UniProtKB-KW"/>
</dbReference>
<evidence type="ECO:0000259" key="1">
    <source>
        <dbReference type="PROSITE" id="PS51464"/>
    </source>
</evidence>
<evidence type="ECO:0000313" key="2">
    <source>
        <dbReference type="EMBL" id="MFN2974405.1"/>
    </source>
</evidence>
<dbReference type="EC" id="3.5.-.-" evidence="2"/>
<dbReference type="SUPFAM" id="SSF53697">
    <property type="entry name" value="SIS domain"/>
    <property type="match status" value="1"/>
</dbReference>
<dbReference type="EMBL" id="JBJYXY010000001">
    <property type="protein sequence ID" value="MFN2974405.1"/>
    <property type="molecule type" value="Genomic_DNA"/>
</dbReference>
<proteinExistence type="predicted"/>
<dbReference type="Proteomes" id="UP001634747">
    <property type="component" value="Unassembled WGS sequence"/>
</dbReference>
<keyword evidence="3" id="KW-1185">Reference proteome</keyword>
<accession>A0ABW9KFF5</accession>
<comment type="caution">
    <text evidence="2">The sequence shown here is derived from an EMBL/GenBank/DDBJ whole genome shotgun (WGS) entry which is preliminary data.</text>
</comment>
<sequence length="369" mass="39528">MPHPIATAAYPENSLLAAEIQHQPRLWLDTLERVRAFLPGRSFGSGPVLLTGAGTSAYAGQAVAAAWPGARAIATTDLMLLAPDEIEAAAPGLASGGLLISFARSGDSPESVGVVRRMQALFPMVQHLAITCNAEGRLAHLAGVDVLALHPDTNDRSLAMTASFSNLTLAGLLLRNLESIAPHLASIGNALTQRLPDLYATAYDIAGQDSERFVVLASSMQSLAIESTLKTLELTAGQRLGIAESFLGFRHGPASALRRNTPVLCFASNDRQKLRYEEDFVREFRDRGLGRFAVIGGEAARSWPADWYIPALAPVLPDALRTPFEVVFSQLFAYCSSLHAGIDPDNPSPDGQVTRVVKPFQLHPETGRS</sequence>
<keyword evidence="2" id="KW-0378">Hydrolase</keyword>
<name>A0ABW9KFF5_9BACT</name>
<dbReference type="InterPro" id="IPR001347">
    <property type="entry name" value="SIS_dom"/>
</dbReference>